<organism evidence="2 3">
    <name type="scientific">Trifolium medium</name>
    <dbReference type="NCBI Taxonomy" id="97028"/>
    <lineage>
        <taxon>Eukaryota</taxon>
        <taxon>Viridiplantae</taxon>
        <taxon>Streptophyta</taxon>
        <taxon>Embryophyta</taxon>
        <taxon>Tracheophyta</taxon>
        <taxon>Spermatophyta</taxon>
        <taxon>Magnoliopsida</taxon>
        <taxon>eudicotyledons</taxon>
        <taxon>Gunneridae</taxon>
        <taxon>Pentapetalae</taxon>
        <taxon>rosids</taxon>
        <taxon>fabids</taxon>
        <taxon>Fabales</taxon>
        <taxon>Fabaceae</taxon>
        <taxon>Papilionoideae</taxon>
        <taxon>50 kb inversion clade</taxon>
        <taxon>NPAAA clade</taxon>
        <taxon>Hologalegina</taxon>
        <taxon>IRL clade</taxon>
        <taxon>Trifolieae</taxon>
        <taxon>Trifolium</taxon>
    </lineage>
</organism>
<evidence type="ECO:0000313" key="2">
    <source>
        <dbReference type="EMBL" id="MCI87195.1"/>
    </source>
</evidence>
<comment type="caution">
    <text evidence="2">The sequence shown here is derived from an EMBL/GenBank/DDBJ whole genome shotgun (WGS) entry which is preliminary data.</text>
</comment>
<proteinExistence type="predicted"/>
<evidence type="ECO:0000313" key="3">
    <source>
        <dbReference type="Proteomes" id="UP000265520"/>
    </source>
</evidence>
<protein>
    <submittedName>
        <fullName evidence="2">Uncharacterized protein</fullName>
    </submittedName>
</protein>
<feature type="non-terminal residue" evidence="2">
    <location>
        <position position="25"/>
    </location>
</feature>
<keyword evidence="3" id="KW-1185">Reference proteome</keyword>
<accession>A0A392VK70</accession>
<name>A0A392VK70_9FABA</name>
<reference evidence="2 3" key="1">
    <citation type="journal article" date="2018" name="Front. Plant Sci.">
        <title>Red Clover (Trifolium pratense) and Zigzag Clover (T. medium) - A Picture of Genomic Similarities and Differences.</title>
        <authorList>
            <person name="Dluhosova J."/>
            <person name="Istvanek J."/>
            <person name="Nedelnik J."/>
            <person name="Repkova J."/>
        </authorList>
    </citation>
    <scope>NUCLEOTIDE SEQUENCE [LARGE SCALE GENOMIC DNA]</scope>
    <source>
        <strain evidence="3">cv. 10/8</strain>
        <tissue evidence="2">Leaf</tissue>
    </source>
</reference>
<feature type="region of interest" description="Disordered" evidence="1">
    <location>
        <begin position="1"/>
        <end position="25"/>
    </location>
</feature>
<evidence type="ECO:0000256" key="1">
    <source>
        <dbReference type="SAM" id="MobiDB-lite"/>
    </source>
</evidence>
<dbReference type="EMBL" id="LXQA011160018">
    <property type="protein sequence ID" value="MCI87195.1"/>
    <property type="molecule type" value="Genomic_DNA"/>
</dbReference>
<dbReference type="AlphaFoldDB" id="A0A392VK70"/>
<dbReference type="Proteomes" id="UP000265520">
    <property type="component" value="Unassembled WGS sequence"/>
</dbReference>
<sequence>MNPRWESLGARLARTGSPGLTRPRQ</sequence>